<feature type="compositionally biased region" description="Basic and acidic residues" evidence="1">
    <location>
        <begin position="46"/>
        <end position="56"/>
    </location>
</feature>
<dbReference type="AlphaFoldDB" id="A0A4Y7J6N1"/>
<feature type="compositionally biased region" description="Low complexity" evidence="1">
    <location>
        <begin position="100"/>
        <end position="111"/>
    </location>
</feature>
<evidence type="ECO:0000313" key="4">
    <source>
        <dbReference type="Proteomes" id="UP000316621"/>
    </source>
</evidence>
<evidence type="ECO:0000313" key="3">
    <source>
        <dbReference type="EMBL" id="RZC55702.1"/>
    </source>
</evidence>
<feature type="domain" description="Aminotransferase-like plant mobile" evidence="2">
    <location>
        <begin position="442"/>
        <end position="631"/>
    </location>
</feature>
<keyword evidence="4" id="KW-1185">Reference proteome</keyword>
<dbReference type="EMBL" id="CM010717">
    <property type="protein sequence ID" value="RZC55702.1"/>
    <property type="molecule type" value="Genomic_DNA"/>
</dbReference>
<feature type="compositionally biased region" description="Acidic residues" evidence="1">
    <location>
        <begin position="137"/>
        <end position="173"/>
    </location>
</feature>
<name>A0A4Y7J6N1_PAPSO</name>
<dbReference type="Pfam" id="PF10536">
    <property type="entry name" value="PMD"/>
    <property type="match status" value="1"/>
</dbReference>
<evidence type="ECO:0000256" key="1">
    <source>
        <dbReference type="SAM" id="MobiDB-lite"/>
    </source>
</evidence>
<protein>
    <recommendedName>
        <fullName evidence="2">Aminotransferase-like plant mobile domain-containing protein</fullName>
    </recommendedName>
</protein>
<dbReference type="PANTHER" id="PTHR46033:SF8">
    <property type="entry name" value="PROTEIN MAINTENANCE OF MERISTEMS-LIKE"/>
    <property type="match status" value="1"/>
</dbReference>
<feature type="compositionally biased region" description="Acidic residues" evidence="1">
    <location>
        <begin position="184"/>
        <end position="204"/>
    </location>
</feature>
<reference evidence="3 4" key="1">
    <citation type="journal article" date="2018" name="Science">
        <title>The opium poppy genome and morphinan production.</title>
        <authorList>
            <person name="Guo L."/>
            <person name="Winzer T."/>
            <person name="Yang X."/>
            <person name="Li Y."/>
            <person name="Ning Z."/>
            <person name="He Z."/>
            <person name="Teodor R."/>
            <person name="Lu Y."/>
            <person name="Bowser T.A."/>
            <person name="Graham I.A."/>
            <person name="Ye K."/>
        </authorList>
    </citation>
    <scope>NUCLEOTIDE SEQUENCE [LARGE SCALE GENOMIC DNA]</scope>
    <source>
        <strain evidence="4">cv. HN1</strain>
        <tissue evidence="3">Leaves</tissue>
    </source>
</reference>
<organism evidence="3 4">
    <name type="scientific">Papaver somniferum</name>
    <name type="common">Opium poppy</name>
    <dbReference type="NCBI Taxonomy" id="3469"/>
    <lineage>
        <taxon>Eukaryota</taxon>
        <taxon>Viridiplantae</taxon>
        <taxon>Streptophyta</taxon>
        <taxon>Embryophyta</taxon>
        <taxon>Tracheophyta</taxon>
        <taxon>Spermatophyta</taxon>
        <taxon>Magnoliopsida</taxon>
        <taxon>Ranunculales</taxon>
        <taxon>Papaveraceae</taxon>
        <taxon>Papaveroideae</taxon>
        <taxon>Papaver</taxon>
    </lineage>
</organism>
<dbReference type="InterPro" id="IPR019557">
    <property type="entry name" value="AminoTfrase-like_pln_mobile"/>
</dbReference>
<dbReference type="PANTHER" id="PTHR46033">
    <property type="entry name" value="PROTEIN MAIN-LIKE 2"/>
    <property type="match status" value="1"/>
</dbReference>
<dbReference type="Proteomes" id="UP000316621">
    <property type="component" value="Chromosome 3"/>
</dbReference>
<proteinExistence type="predicted"/>
<dbReference type="Gramene" id="RZC55702">
    <property type="protein sequence ID" value="RZC55702"/>
    <property type="gene ID" value="C5167_014560"/>
</dbReference>
<evidence type="ECO:0000259" key="2">
    <source>
        <dbReference type="Pfam" id="PF10536"/>
    </source>
</evidence>
<feature type="compositionally biased region" description="Acidic residues" evidence="1">
    <location>
        <begin position="116"/>
        <end position="127"/>
    </location>
</feature>
<sequence length="798" mass="90411">MAKTKQIARKALQIPNLVDVENAKVYVRRAPEASKSKPKKGMAPIRGDKKTKDKVEITITPPSKPPRNDKYLLVGPLRGRRPSEVSFSITEPRDKGNELSDSSESDTSVVSANTSAEEEDEQEEEQVHEEQGVEHEIQEEEIQEEEEEQEEEQEEEEEGEGNGSGDDEDDGNEEEQHKGNNGGDDNDDEEEENEGNDDEKDEGGDDGKTTVEDEEENAKAKKPVKRVKKDGTDIAPSARHVPATHLMLPPLRGGKLRYGGKVLFGYPGSWAHCISETIDHKDATRLFRHQSSFKKIELWTLEGECARVRDLVENSGLYNAVLNSVIAYDKVAVSSFCERYHTEVDTFQLPFGEMAITPDDAEHILGLQDSEKTNGLFEKVPKYPKKEFKLVDIRNMFSGTEKKEKEGGLSDMECRYATAGYLLYVLASVIFPDSKGNPGSRKLTSQINGNLALIQVWIYDHFPSLIKDNEDVELNPQWSRGSPTGTKYLFTCSQDREQTDALIQMRQKLDNITAKEVVFNPYKNNRVGAMEDVVYYHGPLFHPNGFSMYNPIRIMRQLGFIQDSPDEDYVPPFKHKLEKCEADEAGIKVAYEPEVDVKHWNDRHSRLVDISWWVHADEGHEATPDYVEWYEGFSHGRVIWVDPTPGRRTNRASTSSSSQVDSRDATSILTLVRERMKLLVKAFCCSADKGEVMDPAKQRRYEITARTLKIPMQRRCSRSWLRKVRGAGNHVAKEHKKLMSMAKVANIMMNIPQRYKKLLEKMLVPQRVLLLRKAGELAGQGGSSKVVVEVEMVDFNLC</sequence>
<dbReference type="GO" id="GO:0010073">
    <property type="term" value="P:meristem maintenance"/>
    <property type="evidence" value="ECO:0007669"/>
    <property type="project" value="InterPro"/>
</dbReference>
<gene>
    <name evidence="3" type="ORF">C5167_014560</name>
</gene>
<dbReference type="InterPro" id="IPR044824">
    <property type="entry name" value="MAIN-like"/>
</dbReference>
<feature type="region of interest" description="Disordered" evidence="1">
    <location>
        <begin position="28"/>
        <end position="228"/>
    </location>
</feature>
<accession>A0A4Y7J6N1</accession>